<dbReference type="Pfam" id="PF13637">
    <property type="entry name" value="Ank_4"/>
    <property type="match status" value="1"/>
</dbReference>
<proteinExistence type="predicted"/>
<protein>
    <submittedName>
        <fullName evidence="2">Uncharacterized protein</fullName>
    </submittedName>
</protein>
<evidence type="ECO:0000256" key="1">
    <source>
        <dbReference type="PROSITE-ProRule" id="PRU00023"/>
    </source>
</evidence>
<keyword evidence="1" id="KW-0040">ANK repeat</keyword>
<name>A0A835AN94_9POAL</name>
<feature type="repeat" description="ANK" evidence="1">
    <location>
        <begin position="108"/>
        <end position="133"/>
    </location>
</feature>
<sequence>MENAPAMDPELLMAASHGQHRHLTRLIAREDQVAAPSSSERPTSVVVEIDGGAVTTSSPASIMLEGVTPDGDSALHVIAASGDVDRYLESAKVIHGKAGHLLATRNRGGRTPLHRAARAGNVEMLSLLIHLAAGDVGDGGEGGGGETRLETILRMTNGVGETALHEAIRVDDTRAVGVLMSADPCLARHHLVGAASPLFLAVALCRYSLAQELYRRDNQLSYSGPAGQNASGILASSLCFFCERARLGIALLRAR</sequence>
<reference evidence="2" key="1">
    <citation type="submission" date="2020-07" db="EMBL/GenBank/DDBJ databases">
        <title>Genome sequence and genetic diversity analysis of an under-domesticated orphan crop, white fonio (Digitaria exilis).</title>
        <authorList>
            <person name="Bennetzen J.L."/>
            <person name="Chen S."/>
            <person name="Ma X."/>
            <person name="Wang X."/>
            <person name="Yssel A.E.J."/>
            <person name="Chaluvadi S.R."/>
            <person name="Johnson M."/>
            <person name="Gangashetty P."/>
            <person name="Hamidou F."/>
            <person name="Sanogo M.D."/>
            <person name="Zwaenepoel A."/>
            <person name="Wallace J."/>
            <person name="Van De Peer Y."/>
            <person name="Van Deynze A."/>
        </authorList>
    </citation>
    <scope>NUCLEOTIDE SEQUENCE</scope>
    <source>
        <tissue evidence="2">Leaves</tissue>
    </source>
</reference>
<dbReference type="SMART" id="SM00248">
    <property type="entry name" value="ANK"/>
    <property type="match status" value="3"/>
</dbReference>
<dbReference type="PANTHER" id="PTHR24121">
    <property type="entry name" value="NO MECHANORECEPTOR POTENTIAL C, ISOFORM D-RELATED"/>
    <property type="match status" value="1"/>
</dbReference>
<dbReference type="OrthoDB" id="683657at2759"/>
<accession>A0A835AN94</accession>
<evidence type="ECO:0000313" key="2">
    <source>
        <dbReference type="EMBL" id="KAF8669974.1"/>
    </source>
</evidence>
<dbReference type="EMBL" id="JACEFO010002268">
    <property type="protein sequence ID" value="KAF8669974.1"/>
    <property type="molecule type" value="Genomic_DNA"/>
</dbReference>
<gene>
    <name evidence="2" type="ORF">HU200_051159</name>
</gene>
<dbReference type="PROSITE" id="PS50297">
    <property type="entry name" value="ANK_REP_REGION"/>
    <property type="match status" value="1"/>
</dbReference>
<dbReference type="Gene3D" id="1.25.40.20">
    <property type="entry name" value="Ankyrin repeat-containing domain"/>
    <property type="match status" value="1"/>
</dbReference>
<dbReference type="SUPFAM" id="SSF48403">
    <property type="entry name" value="Ankyrin repeat"/>
    <property type="match status" value="1"/>
</dbReference>
<evidence type="ECO:0000313" key="3">
    <source>
        <dbReference type="Proteomes" id="UP000636709"/>
    </source>
</evidence>
<dbReference type="InterPro" id="IPR002110">
    <property type="entry name" value="Ankyrin_rpt"/>
</dbReference>
<dbReference type="PROSITE" id="PS50088">
    <property type="entry name" value="ANK_REPEAT"/>
    <property type="match status" value="1"/>
</dbReference>
<dbReference type="PANTHER" id="PTHR24121:SF21">
    <property type="entry name" value="ANKYRIN REPEAT FAMILY PROTEIN"/>
    <property type="match status" value="1"/>
</dbReference>
<dbReference type="InterPro" id="IPR036770">
    <property type="entry name" value="Ankyrin_rpt-contain_sf"/>
</dbReference>
<organism evidence="2 3">
    <name type="scientific">Digitaria exilis</name>
    <dbReference type="NCBI Taxonomy" id="1010633"/>
    <lineage>
        <taxon>Eukaryota</taxon>
        <taxon>Viridiplantae</taxon>
        <taxon>Streptophyta</taxon>
        <taxon>Embryophyta</taxon>
        <taxon>Tracheophyta</taxon>
        <taxon>Spermatophyta</taxon>
        <taxon>Magnoliopsida</taxon>
        <taxon>Liliopsida</taxon>
        <taxon>Poales</taxon>
        <taxon>Poaceae</taxon>
        <taxon>PACMAD clade</taxon>
        <taxon>Panicoideae</taxon>
        <taxon>Panicodae</taxon>
        <taxon>Paniceae</taxon>
        <taxon>Anthephorinae</taxon>
        <taxon>Digitaria</taxon>
    </lineage>
</organism>
<keyword evidence="3" id="KW-1185">Reference proteome</keyword>
<dbReference type="Proteomes" id="UP000636709">
    <property type="component" value="Unassembled WGS sequence"/>
</dbReference>
<comment type="caution">
    <text evidence="2">The sequence shown here is derived from an EMBL/GenBank/DDBJ whole genome shotgun (WGS) entry which is preliminary data.</text>
</comment>
<dbReference type="AlphaFoldDB" id="A0A835AN94"/>